<name>A0A7W4JVA1_9PROT</name>
<dbReference type="InterPro" id="IPR011006">
    <property type="entry name" value="CheY-like_superfamily"/>
</dbReference>
<evidence type="ECO:0000259" key="8">
    <source>
        <dbReference type="PROSITE" id="PS50110"/>
    </source>
</evidence>
<dbReference type="PANTHER" id="PTHR48111:SF1">
    <property type="entry name" value="TWO-COMPONENT RESPONSE REGULATOR ORR33"/>
    <property type="match status" value="1"/>
</dbReference>
<feature type="domain" description="Response regulatory" evidence="8">
    <location>
        <begin position="14"/>
        <end position="130"/>
    </location>
</feature>
<dbReference type="Gene3D" id="1.10.10.10">
    <property type="entry name" value="Winged helix-like DNA-binding domain superfamily/Winged helix DNA-binding domain"/>
    <property type="match status" value="1"/>
</dbReference>
<dbReference type="PRINTS" id="PR00038">
    <property type="entry name" value="HTHLUXR"/>
</dbReference>
<dbReference type="InterPro" id="IPR001789">
    <property type="entry name" value="Sig_transdc_resp-reg_receiver"/>
</dbReference>
<evidence type="ECO:0000256" key="6">
    <source>
        <dbReference type="PROSITE-ProRule" id="PRU00169"/>
    </source>
</evidence>
<keyword evidence="3" id="KW-0805">Transcription regulation</keyword>
<dbReference type="PROSITE" id="PS50110">
    <property type="entry name" value="RESPONSE_REGULATORY"/>
    <property type="match status" value="1"/>
</dbReference>
<dbReference type="GO" id="GO:0000156">
    <property type="term" value="F:phosphorelay response regulator activity"/>
    <property type="evidence" value="ECO:0007669"/>
    <property type="project" value="TreeGrafter"/>
</dbReference>
<dbReference type="AlphaFoldDB" id="A0A7W4JVA1"/>
<keyword evidence="2" id="KW-0902">Two-component regulatory system</keyword>
<feature type="domain" description="HTH luxR-type" evidence="7">
    <location>
        <begin position="241"/>
        <end position="306"/>
    </location>
</feature>
<evidence type="ECO:0000313" key="10">
    <source>
        <dbReference type="Proteomes" id="UP000555756"/>
    </source>
</evidence>
<dbReference type="InterPro" id="IPR039420">
    <property type="entry name" value="WalR-like"/>
</dbReference>
<dbReference type="GO" id="GO:0000976">
    <property type="term" value="F:transcription cis-regulatory region binding"/>
    <property type="evidence" value="ECO:0007669"/>
    <property type="project" value="TreeGrafter"/>
</dbReference>
<dbReference type="InterPro" id="IPR036388">
    <property type="entry name" value="WH-like_DNA-bd_sf"/>
</dbReference>
<dbReference type="InterPro" id="IPR016032">
    <property type="entry name" value="Sig_transdc_resp-reg_C-effctor"/>
</dbReference>
<dbReference type="RefSeq" id="WP_183120589.1">
    <property type="nucleotide sequence ID" value="NZ_JABEQF010000016.1"/>
</dbReference>
<dbReference type="GO" id="GO:0006355">
    <property type="term" value="P:regulation of DNA-templated transcription"/>
    <property type="evidence" value="ECO:0007669"/>
    <property type="project" value="InterPro"/>
</dbReference>
<dbReference type="InterPro" id="IPR000792">
    <property type="entry name" value="Tscrpt_reg_LuxR_C"/>
</dbReference>
<evidence type="ECO:0000256" key="1">
    <source>
        <dbReference type="ARBA" id="ARBA00022553"/>
    </source>
</evidence>
<dbReference type="Pfam" id="PF00072">
    <property type="entry name" value="Response_reg"/>
    <property type="match status" value="1"/>
</dbReference>
<dbReference type="CDD" id="cd06170">
    <property type="entry name" value="LuxR_C_like"/>
    <property type="match status" value="1"/>
</dbReference>
<dbReference type="Proteomes" id="UP000555756">
    <property type="component" value="Unassembled WGS sequence"/>
</dbReference>
<gene>
    <name evidence="9" type="ORF">HLH34_16140</name>
</gene>
<keyword evidence="1 6" id="KW-0597">Phosphoprotein</keyword>
<organism evidence="9 10">
    <name type="scientific">Gluconacetobacter azotocaptans</name>
    <dbReference type="NCBI Taxonomy" id="142834"/>
    <lineage>
        <taxon>Bacteria</taxon>
        <taxon>Pseudomonadati</taxon>
        <taxon>Pseudomonadota</taxon>
        <taxon>Alphaproteobacteria</taxon>
        <taxon>Acetobacterales</taxon>
        <taxon>Acetobacteraceae</taxon>
        <taxon>Gluconacetobacter</taxon>
    </lineage>
</organism>
<evidence type="ECO:0000256" key="3">
    <source>
        <dbReference type="ARBA" id="ARBA00023015"/>
    </source>
</evidence>
<dbReference type="Gene3D" id="3.40.50.2300">
    <property type="match status" value="1"/>
</dbReference>
<protein>
    <submittedName>
        <fullName evidence="9">Response regulator transcription factor</fullName>
    </submittedName>
</protein>
<comment type="caution">
    <text evidence="9">The sequence shown here is derived from an EMBL/GenBank/DDBJ whole genome shotgun (WGS) entry which is preliminary data.</text>
</comment>
<evidence type="ECO:0000259" key="7">
    <source>
        <dbReference type="PROSITE" id="PS50043"/>
    </source>
</evidence>
<keyword evidence="4" id="KW-0238">DNA-binding</keyword>
<feature type="modified residue" description="4-aspartylphosphate" evidence="6">
    <location>
        <position position="63"/>
    </location>
</feature>
<dbReference type="SMART" id="SM00421">
    <property type="entry name" value="HTH_LUXR"/>
    <property type="match status" value="1"/>
</dbReference>
<dbReference type="SUPFAM" id="SSF46894">
    <property type="entry name" value="C-terminal effector domain of the bipartite response regulators"/>
    <property type="match status" value="1"/>
</dbReference>
<dbReference type="SMART" id="SM00448">
    <property type="entry name" value="REC"/>
    <property type="match status" value="1"/>
</dbReference>
<evidence type="ECO:0000256" key="2">
    <source>
        <dbReference type="ARBA" id="ARBA00023012"/>
    </source>
</evidence>
<dbReference type="EMBL" id="JABEQF010000016">
    <property type="protein sequence ID" value="MBB2191467.1"/>
    <property type="molecule type" value="Genomic_DNA"/>
</dbReference>
<dbReference type="CDD" id="cd19920">
    <property type="entry name" value="REC_PA4781-like"/>
    <property type="match status" value="1"/>
</dbReference>
<proteinExistence type="predicted"/>
<dbReference type="GO" id="GO:0005829">
    <property type="term" value="C:cytosol"/>
    <property type="evidence" value="ECO:0007669"/>
    <property type="project" value="TreeGrafter"/>
</dbReference>
<accession>A0A7W4JVA1</accession>
<evidence type="ECO:0000256" key="4">
    <source>
        <dbReference type="ARBA" id="ARBA00023125"/>
    </source>
</evidence>
<reference evidence="9 10" key="1">
    <citation type="submission" date="2020-04" db="EMBL/GenBank/DDBJ databases">
        <title>Description of novel Gluconacetobacter.</title>
        <authorList>
            <person name="Sombolestani A."/>
        </authorList>
    </citation>
    <scope>NUCLEOTIDE SEQUENCE [LARGE SCALE GENOMIC DNA]</scope>
    <source>
        <strain evidence="9 10">LMG 21311</strain>
    </source>
</reference>
<evidence type="ECO:0000256" key="5">
    <source>
        <dbReference type="ARBA" id="ARBA00023163"/>
    </source>
</evidence>
<dbReference type="PANTHER" id="PTHR48111">
    <property type="entry name" value="REGULATOR OF RPOS"/>
    <property type="match status" value="1"/>
</dbReference>
<keyword evidence="5" id="KW-0804">Transcription</keyword>
<dbReference type="Pfam" id="PF00196">
    <property type="entry name" value="GerE"/>
    <property type="match status" value="1"/>
</dbReference>
<evidence type="ECO:0000313" key="9">
    <source>
        <dbReference type="EMBL" id="MBB2191467.1"/>
    </source>
</evidence>
<sequence length="308" mass="33802">MPSPDRLFDADRPCVLVVDDTPQSLRFVTRALESEGMTVLIAPDGHATLELLQGVVPDLILMDAMMPGMDGFETTRRIKKDPALGHVPVIFMTGLTETEHVVRGLEAGGVDYVHKPVVVDELIARVRVHLRNARAARASHQALDFGRRPTIGVSAAGVLLWHTPEAAAALTSCFPRWQVDDRLPPPLGDVLVDLGTQRPLVVRQTLDVAEGRLECVVVGTMDNGSMCVTLLLRRPGEEERLLGRRHNLTTREAEVLLWISRGKPNRDVSEILNISPRTVNKHLEQIFAKLGVENRASAAAIAVTTLNE</sequence>
<dbReference type="PROSITE" id="PS50043">
    <property type="entry name" value="HTH_LUXR_2"/>
    <property type="match status" value="1"/>
</dbReference>
<dbReference type="GO" id="GO:0032993">
    <property type="term" value="C:protein-DNA complex"/>
    <property type="evidence" value="ECO:0007669"/>
    <property type="project" value="TreeGrafter"/>
</dbReference>
<dbReference type="SUPFAM" id="SSF52172">
    <property type="entry name" value="CheY-like"/>
    <property type="match status" value="1"/>
</dbReference>
<keyword evidence="10" id="KW-1185">Reference proteome</keyword>